<proteinExistence type="predicted"/>
<evidence type="ECO:0000313" key="2">
    <source>
        <dbReference type="EMBL" id="BAD87062.1"/>
    </source>
</evidence>
<feature type="compositionally biased region" description="Low complexity" evidence="1">
    <location>
        <begin position="59"/>
        <end position="73"/>
    </location>
</feature>
<dbReference type="Proteomes" id="UP000817658">
    <property type="component" value="Chromosome 1"/>
</dbReference>
<evidence type="ECO:0000256" key="1">
    <source>
        <dbReference type="SAM" id="MobiDB-lite"/>
    </source>
</evidence>
<sequence>MELLVALSHGRQRRERGVAPAVAARRRGRRGGRRRGRGERRRRPGTVLGCQIRGEGDGSAANSPSAASSARACRPPPQARRALTVRHLNAARLTPLHPPGGQIRPQRRRIYRLRGSPLPPSTGEREREGESGGRESGDGDSVRSRVRACEKDSERGEGEEKGRIGKR</sequence>
<protein>
    <submittedName>
        <fullName evidence="2">Uncharacterized protein</fullName>
    </submittedName>
</protein>
<dbReference type="AlphaFoldDB" id="Q5JM63"/>
<feature type="compositionally biased region" description="Basic and acidic residues" evidence="1">
    <location>
        <begin position="123"/>
        <end position="167"/>
    </location>
</feature>
<accession>Q5JM63</accession>
<feature type="region of interest" description="Disordered" evidence="1">
    <location>
        <begin position="1"/>
        <end position="167"/>
    </location>
</feature>
<reference evidence="2" key="1">
    <citation type="journal article" date="2002" name="Nature">
        <title>The genome sequence and structure of rice chromosome 1.</title>
        <authorList>
            <person name="Sasaki T."/>
            <person name="Matsumoto T."/>
            <person name="Yamamoto K."/>
            <person name="Sakata K."/>
            <person name="Baba T."/>
            <person name="Katayose Y."/>
            <person name="Wu J."/>
            <person name="Niimura Y."/>
            <person name="Cheng Z."/>
            <person name="Nagamura Y."/>
            <person name="Antonio B.A."/>
            <person name="Kanamori H."/>
            <person name="Hosokawa S."/>
            <person name="Masukawa M."/>
            <person name="Arikawa K."/>
            <person name="Chiden Y."/>
            <person name="Hayashi M."/>
            <person name="Okamoto M."/>
            <person name="Ando T."/>
            <person name="Aoki H."/>
            <person name="Arita K."/>
            <person name="Hamada M."/>
            <person name="Harada C."/>
            <person name="Hijishita S."/>
            <person name="Honda M."/>
            <person name="Ichikawa Y."/>
            <person name="Idonuma A."/>
            <person name="Iijima M."/>
            <person name="Ikeda M."/>
            <person name="Ikeno M."/>
            <person name="Itoh S."/>
            <person name="Itoh T."/>
            <person name="Itoh Y."/>
            <person name="Itoh Y."/>
            <person name="Iwabuchi A."/>
            <person name="Kamiya K."/>
            <person name="Karasawa W."/>
            <person name="Katagiri S."/>
            <person name="Kikuta A."/>
            <person name="Kobayashi N."/>
            <person name="Kono I."/>
            <person name="Machita K."/>
            <person name="Maehara T."/>
            <person name="Mizuno H."/>
            <person name="Mizubayashi T."/>
            <person name="Mukai Y."/>
            <person name="Nagasaki H."/>
            <person name="Nakashima M."/>
            <person name="Nakama Y."/>
            <person name="Nakamichi Y."/>
            <person name="Nakamura M."/>
            <person name="Namiki N."/>
            <person name="Negishi M."/>
            <person name="Ohta I."/>
            <person name="Ono N."/>
            <person name="Saji S."/>
            <person name="Sakai K."/>
            <person name="Shibata M."/>
            <person name="Shimokawa T."/>
            <person name="Shomura A."/>
            <person name="Song J."/>
            <person name="Takazaki Y."/>
            <person name="Terasawa K."/>
            <person name="Tsuji K."/>
            <person name="Waki K."/>
            <person name="Yamagata H."/>
            <person name="Yamane H."/>
            <person name="Yoshiki S."/>
            <person name="Yoshihara R."/>
            <person name="Yukawa K."/>
            <person name="Zhong H."/>
            <person name="Iwama H."/>
            <person name="Endo T."/>
            <person name="Ito H."/>
            <person name="Hahn J.H."/>
            <person name="Kim H.I."/>
            <person name="Eun M.Y."/>
            <person name="Yano M."/>
            <person name="Jiang J."/>
            <person name="Gojobori T."/>
        </authorList>
    </citation>
    <scope>NUCLEOTIDE SEQUENCE</scope>
</reference>
<dbReference type="EMBL" id="AP003229">
    <property type="protein sequence ID" value="BAD87062.1"/>
    <property type="molecule type" value="Genomic_DNA"/>
</dbReference>
<organism evidence="2">
    <name type="scientific">Oryza sativa subsp. japonica</name>
    <name type="common">Rice</name>
    <dbReference type="NCBI Taxonomy" id="39947"/>
    <lineage>
        <taxon>Eukaryota</taxon>
        <taxon>Viridiplantae</taxon>
        <taxon>Streptophyta</taxon>
        <taxon>Embryophyta</taxon>
        <taxon>Tracheophyta</taxon>
        <taxon>Spermatophyta</taxon>
        <taxon>Magnoliopsida</taxon>
        <taxon>Liliopsida</taxon>
        <taxon>Poales</taxon>
        <taxon>Poaceae</taxon>
        <taxon>BOP clade</taxon>
        <taxon>Oryzoideae</taxon>
        <taxon>Oryzeae</taxon>
        <taxon>Oryzinae</taxon>
        <taxon>Oryza</taxon>
        <taxon>Oryza sativa</taxon>
    </lineage>
</organism>
<name>Q5JM63_ORYSJ</name>
<gene>
    <name evidence="2" type="ORF">P0022F10.26</name>
</gene>
<feature type="compositionally biased region" description="Basic residues" evidence="1">
    <location>
        <begin position="24"/>
        <end position="44"/>
    </location>
</feature>